<keyword evidence="3" id="KW-0813">Transport</keyword>
<evidence type="ECO:0000256" key="11">
    <source>
        <dbReference type="SAM" id="SignalP"/>
    </source>
</evidence>
<evidence type="ECO:0000256" key="1">
    <source>
        <dbReference type="ARBA" id="ARBA00004571"/>
    </source>
</evidence>
<evidence type="ECO:0000256" key="9">
    <source>
        <dbReference type="ARBA" id="ARBA00023136"/>
    </source>
</evidence>
<evidence type="ECO:0000256" key="6">
    <source>
        <dbReference type="ARBA" id="ARBA00022729"/>
    </source>
</evidence>
<evidence type="ECO:0000313" key="14">
    <source>
        <dbReference type="Proteomes" id="UP000254537"/>
    </source>
</evidence>
<dbReference type="Pfam" id="PF13609">
    <property type="entry name" value="Porin_4"/>
    <property type="match status" value="1"/>
</dbReference>
<keyword evidence="5" id="KW-0812">Transmembrane</keyword>
<dbReference type="Proteomes" id="UP000254537">
    <property type="component" value="Chromosome"/>
</dbReference>
<feature type="chain" id="PRO_5016847481" evidence="11">
    <location>
        <begin position="24"/>
        <end position="383"/>
    </location>
</feature>
<dbReference type="CDD" id="cd00342">
    <property type="entry name" value="gram_neg_porins"/>
    <property type="match status" value="1"/>
</dbReference>
<protein>
    <submittedName>
        <fullName evidence="13">Porin</fullName>
    </submittedName>
</protein>
<evidence type="ECO:0000256" key="3">
    <source>
        <dbReference type="ARBA" id="ARBA00022448"/>
    </source>
</evidence>
<dbReference type="PRINTS" id="PR00182">
    <property type="entry name" value="ECOLNEIPORIN"/>
</dbReference>
<feature type="signal peptide" evidence="11">
    <location>
        <begin position="1"/>
        <end position="23"/>
    </location>
</feature>
<evidence type="ECO:0000256" key="8">
    <source>
        <dbReference type="ARBA" id="ARBA00023114"/>
    </source>
</evidence>
<dbReference type="PANTHER" id="PTHR34501">
    <property type="entry name" value="PROTEIN YDDL-RELATED"/>
    <property type="match status" value="1"/>
</dbReference>
<dbReference type="GO" id="GO:0009279">
    <property type="term" value="C:cell outer membrane"/>
    <property type="evidence" value="ECO:0007669"/>
    <property type="project" value="UniProtKB-SubCell"/>
</dbReference>
<dbReference type="GO" id="GO:0046930">
    <property type="term" value="C:pore complex"/>
    <property type="evidence" value="ECO:0007669"/>
    <property type="project" value="UniProtKB-KW"/>
</dbReference>
<dbReference type="GO" id="GO:0015288">
    <property type="term" value="F:porin activity"/>
    <property type="evidence" value="ECO:0007669"/>
    <property type="project" value="UniProtKB-KW"/>
</dbReference>
<keyword evidence="10" id="KW-0998">Cell outer membrane</keyword>
<comment type="subcellular location">
    <subcellularLocation>
        <location evidence="1">Cell outer membrane</location>
        <topology evidence="1">Multi-pass membrane protein</topology>
    </subcellularLocation>
</comment>
<dbReference type="GO" id="GO:0034220">
    <property type="term" value="P:monoatomic ion transmembrane transport"/>
    <property type="evidence" value="ECO:0007669"/>
    <property type="project" value="InterPro"/>
</dbReference>
<dbReference type="PANTHER" id="PTHR34501:SF9">
    <property type="entry name" value="MAJOR OUTER MEMBRANE PROTEIN P.IA"/>
    <property type="match status" value="1"/>
</dbReference>
<keyword evidence="8" id="KW-0626">Porin</keyword>
<evidence type="ECO:0000256" key="4">
    <source>
        <dbReference type="ARBA" id="ARBA00022452"/>
    </source>
</evidence>
<proteinExistence type="predicted"/>
<dbReference type="InterPro" id="IPR001702">
    <property type="entry name" value="Porin_Gram-ve"/>
</dbReference>
<feature type="domain" description="Porin" evidence="12">
    <location>
        <begin position="10"/>
        <end position="342"/>
    </location>
</feature>
<evidence type="ECO:0000256" key="7">
    <source>
        <dbReference type="ARBA" id="ARBA00023065"/>
    </source>
</evidence>
<sequence>MQNKKKLALALAILPSLPLAAHADVTVYGFLSGGVESTKATGNGDTAKDYRSTTRVLDNNSRIGFKGNEDLGNGLKAIWQVESSLRNFEQGGINDKGETATLATRNTFVGLQGGFGTFLLGNYDTAYKRLPGSVGLNILGDTAGDTHGGVGIHSRRETRLKNSVNYTSPMFLGIQAGVSYGVDEARTVGSVDGYRQNDDRLSVAASYANGGLKLGAGYDREGSRLNSSTPANQTKSIDKTEGYKLAAGYKFATGTFVGAGFEQVKVDNASAADTTQNDWLVALGQDFGAVTVKAGYGRLGKLKNAAAGTEDDYKARQWLLGATYDLSKRTQLYAYATKIKNESKASVNFVTNSVYSEGGGTGAAKLTAGNDPQAFGIGMKVSF</sequence>
<reference evidence="13 14" key="1">
    <citation type="submission" date="2018-07" db="EMBL/GenBank/DDBJ databases">
        <title>Crenobacter cavernae sp. nov., isolated from a karst cave.</title>
        <authorList>
            <person name="Zhu H."/>
        </authorList>
    </citation>
    <scope>NUCLEOTIDE SEQUENCE [LARGE SCALE GENOMIC DNA]</scope>
    <source>
        <strain evidence="13 14">K1W11S-77</strain>
    </source>
</reference>
<name>A0A345Y9G3_9NEIS</name>
<keyword evidence="4" id="KW-1134">Transmembrane beta strand</keyword>
<evidence type="ECO:0000256" key="2">
    <source>
        <dbReference type="ARBA" id="ARBA00011233"/>
    </source>
</evidence>
<evidence type="ECO:0000313" key="13">
    <source>
        <dbReference type="EMBL" id="AXK40565.1"/>
    </source>
</evidence>
<organism evidence="13 14">
    <name type="scientific">Crenobacter cavernae</name>
    <dbReference type="NCBI Taxonomy" id="2290923"/>
    <lineage>
        <taxon>Bacteria</taxon>
        <taxon>Pseudomonadati</taxon>
        <taxon>Pseudomonadota</taxon>
        <taxon>Betaproteobacteria</taxon>
        <taxon>Neisseriales</taxon>
        <taxon>Neisseriaceae</taxon>
        <taxon>Crenobacter</taxon>
    </lineage>
</organism>
<accession>A0A345Y9G3</accession>
<dbReference type="RefSeq" id="WP_115434492.1">
    <property type="nucleotide sequence ID" value="NZ_CP031337.1"/>
</dbReference>
<dbReference type="InterPro" id="IPR002299">
    <property type="entry name" value="Porin_Neis"/>
</dbReference>
<dbReference type="SUPFAM" id="SSF56935">
    <property type="entry name" value="Porins"/>
    <property type="match status" value="1"/>
</dbReference>
<dbReference type="PRINTS" id="PR00184">
    <property type="entry name" value="NEISSPPORIN"/>
</dbReference>
<comment type="subunit">
    <text evidence="2">Homotrimer.</text>
</comment>
<keyword evidence="7" id="KW-0406">Ion transport</keyword>
<evidence type="ECO:0000256" key="10">
    <source>
        <dbReference type="ARBA" id="ARBA00023237"/>
    </source>
</evidence>
<keyword evidence="6 11" id="KW-0732">Signal</keyword>
<dbReference type="KEGG" id="ccah:DWG20_14625"/>
<keyword evidence="9" id="KW-0472">Membrane</keyword>
<dbReference type="InterPro" id="IPR023614">
    <property type="entry name" value="Porin_dom_sf"/>
</dbReference>
<dbReference type="OrthoDB" id="5289162at2"/>
<evidence type="ECO:0000259" key="12">
    <source>
        <dbReference type="Pfam" id="PF13609"/>
    </source>
</evidence>
<gene>
    <name evidence="13" type="ORF">DWG20_14625</name>
</gene>
<evidence type="ECO:0000256" key="5">
    <source>
        <dbReference type="ARBA" id="ARBA00022692"/>
    </source>
</evidence>
<dbReference type="InterPro" id="IPR050298">
    <property type="entry name" value="Gram-neg_bact_OMP"/>
</dbReference>
<dbReference type="EMBL" id="CP031337">
    <property type="protein sequence ID" value="AXK40565.1"/>
    <property type="molecule type" value="Genomic_DNA"/>
</dbReference>
<dbReference type="InterPro" id="IPR033900">
    <property type="entry name" value="Gram_neg_porin_domain"/>
</dbReference>
<dbReference type="Gene3D" id="2.40.160.10">
    <property type="entry name" value="Porin"/>
    <property type="match status" value="1"/>
</dbReference>
<dbReference type="AlphaFoldDB" id="A0A345Y9G3"/>